<evidence type="ECO:0000313" key="2">
    <source>
        <dbReference type="EMBL" id="QCT69909.1"/>
    </source>
</evidence>
<reference evidence="2 3" key="1">
    <citation type="submission" date="2018-05" db="EMBL/GenBank/DDBJ databases">
        <title>Genome comparison of Eubacterium sp.</title>
        <authorList>
            <person name="Feng Y."/>
            <person name="Sanchez-Andrea I."/>
            <person name="Stams A.J.M."/>
            <person name="De Vos W.M."/>
        </authorList>
    </citation>
    <scope>NUCLEOTIDE SEQUENCE [LARGE SCALE GENOMIC DNA]</scope>
    <source>
        <strain evidence="2 3">YI</strain>
    </source>
</reference>
<organism evidence="2 3">
    <name type="scientific">Eubacterium maltosivorans</name>
    <dbReference type="NCBI Taxonomy" id="2041044"/>
    <lineage>
        <taxon>Bacteria</taxon>
        <taxon>Bacillati</taxon>
        <taxon>Bacillota</taxon>
        <taxon>Clostridia</taxon>
        <taxon>Eubacteriales</taxon>
        <taxon>Eubacteriaceae</taxon>
        <taxon>Eubacterium</taxon>
    </lineage>
</organism>
<evidence type="ECO:0000313" key="3">
    <source>
        <dbReference type="Proteomes" id="UP000218387"/>
    </source>
</evidence>
<gene>
    <name evidence="2" type="ORF">CPZ25_000830</name>
</gene>
<evidence type="ECO:0000256" key="1">
    <source>
        <dbReference type="SAM" id="MobiDB-lite"/>
    </source>
</evidence>
<dbReference type="InterPro" id="IPR024229">
    <property type="entry name" value="DUF3781"/>
</dbReference>
<dbReference type="Pfam" id="PF12636">
    <property type="entry name" value="DUF3781"/>
    <property type="match status" value="1"/>
</dbReference>
<name>A0A4P9C3I7_EUBML</name>
<sequence>MNDLVANIDRLHTTEMGAARIKRNLSIGDVDAVQWCRARILDRDAVMERRGKNWYVRVGGCEITVNAHSYTVITAHKIKEQRPGQSRVKGSKKDGGYLPED</sequence>
<protein>
    <submittedName>
        <fullName evidence="2">DUF3781 domain-containing protein</fullName>
    </submittedName>
</protein>
<proteinExistence type="predicted"/>
<accession>A0A4P9C3I7</accession>
<feature type="region of interest" description="Disordered" evidence="1">
    <location>
        <begin position="78"/>
        <end position="101"/>
    </location>
</feature>
<dbReference type="AlphaFoldDB" id="A0A4P9C3I7"/>
<keyword evidence="3" id="KW-1185">Reference proteome</keyword>
<dbReference type="Proteomes" id="UP000218387">
    <property type="component" value="Chromosome"/>
</dbReference>
<dbReference type="EMBL" id="CP029487">
    <property type="protein sequence ID" value="QCT69909.1"/>
    <property type="molecule type" value="Genomic_DNA"/>
</dbReference>
<dbReference type="RefSeq" id="WP_074616175.1">
    <property type="nucleotide sequence ID" value="NZ_FNJF01000001.1"/>
</dbReference>
<dbReference type="KEGG" id="emt:CPZ25_000830"/>